<name>A0A9P6GC42_9PLEO</name>
<dbReference type="OrthoDB" id="5952526at2759"/>
<sequence>MQELKSQIKRLYDAVHKANKYMWLAMVRPGKHLTATPWYSGTGTIQEMQTKCTIHLQCMVRNSWCDWGD</sequence>
<organism evidence="1 2">
    <name type="scientific">Paraphaeosphaeria minitans</name>
    <dbReference type="NCBI Taxonomy" id="565426"/>
    <lineage>
        <taxon>Eukaryota</taxon>
        <taxon>Fungi</taxon>
        <taxon>Dikarya</taxon>
        <taxon>Ascomycota</taxon>
        <taxon>Pezizomycotina</taxon>
        <taxon>Dothideomycetes</taxon>
        <taxon>Pleosporomycetidae</taxon>
        <taxon>Pleosporales</taxon>
        <taxon>Massarineae</taxon>
        <taxon>Didymosphaeriaceae</taxon>
        <taxon>Paraphaeosphaeria</taxon>
    </lineage>
</organism>
<dbReference type="Proteomes" id="UP000756921">
    <property type="component" value="Unassembled WGS sequence"/>
</dbReference>
<reference evidence="1" key="1">
    <citation type="journal article" date="2020" name="Mol. Plant Microbe Interact.">
        <title>Genome Sequence of the Biocontrol Agent Coniothyrium minitans strain Conio (IMI 134523).</title>
        <authorList>
            <person name="Patel D."/>
            <person name="Shittu T.A."/>
            <person name="Baroncelli R."/>
            <person name="Muthumeenakshi S."/>
            <person name="Osborne T.H."/>
            <person name="Janganan T.K."/>
            <person name="Sreenivasaprasad S."/>
        </authorList>
    </citation>
    <scope>NUCLEOTIDE SEQUENCE</scope>
    <source>
        <strain evidence="1">Conio</strain>
    </source>
</reference>
<protein>
    <submittedName>
        <fullName evidence="1">Uncharacterized protein</fullName>
    </submittedName>
</protein>
<dbReference type="EMBL" id="WJXW01000011">
    <property type="protein sequence ID" value="KAF9732300.1"/>
    <property type="molecule type" value="Genomic_DNA"/>
</dbReference>
<gene>
    <name evidence="1" type="ORF">PMIN01_10229</name>
</gene>
<proteinExistence type="predicted"/>
<dbReference type="AlphaFoldDB" id="A0A9P6GC42"/>
<comment type="caution">
    <text evidence="1">The sequence shown here is derived from an EMBL/GenBank/DDBJ whole genome shotgun (WGS) entry which is preliminary data.</text>
</comment>
<evidence type="ECO:0000313" key="1">
    <source>
        <dbReference type="EMBL" id="KAF9732300.1"/>
    </source>
</evidence>
<accession>A0A9P6GC42</accession>
<keyword evidence="2" id="KW-1185">Reference proteome</keyword>
<evidence type="ECO:0000313" key="2">
    <source>
        <dbReference type="Proteomes" id="UP000756921"/>
    </source>
</evidence>